<gene>
    <name evidence="1" type="ORF">BDM02DRAFT_3181715</name>
</gene>
<name>A0ACB6Z2R1_THEGA</name>
<accession>A0ACB6Z2R1</accession>
<evidence type="ECO:0000313" key="1">
    <source>
        <dbReference type="EMBL" id="KAF9643802.1"/>
    </source>
</evidence>
<sequence length="511" mass="58957">MWDTYDPFPGGYYIHPFHDRIWDYSHRMGREHPRTVRLPFVTPIVCDLTRKLRRCQVVEMRMCALSNAIREKPIWWEKIKDPILVKKWAQEALGQQKDVYRIQQLTERMIAYVFQELHGYASIRDPDTGIKVGPYERIWRSDSLIPRGLRNQLISVVFPLEKVLDAEKDWHPRSDNQVLDLVHPSLYPIVYDHTFVKDPQTSKYETLKPPGSGKYHASQKFQWLPSDFAVAEDGTVTLASPHINNVHPWKHAALQSVTQKLLERAVPLWEHVLSDLRRPLLPFRTESEAEDTAPSCLFADAVEPDLDSDKEDEYDADGDAWLSKQHLKLPDARDKYTGDPDVMKTPTISLKGTTIQCIIKLVNIYYDCENITSSRLAFRRPTHEPEYHEQNEKYCTRVLYGIKRLSQPAETSDDSCLQELGSVETIQGHCVTFPNTYQHQVQLFRLEELTKPGFCKIFVAFPVDPTYTIPSVTTIAPQQCEVILEMMLAADNLSQLSKLPIELIDIISGEI</sequence>
<dbReference type="Proteomes" id="UP000886501">
    <property type="component" value="Unassembled WGS sequence"/>
</dbReference>
<protein>
    <submittedName>
        <fullName evidence="1">Uncharacterized protein</fullName>
    </submittedName>
</protein>
<evidence type="ECO:0000313" key="2">
    <source>
        <dbReference type="Proteomes" id="UP000886501"/>
    </source>
</evidence>
<comment type="caution">
    <text evidence="1">The sequence shown here is derived from an EMBL/GenBank/DDBJ whole genome shotgun (WGS) entry which is preliminary data.</text>
</comment>
<proteinExistence type="predicted"/>
<reference evidence="1" key="2">
    <citation type="journal article" date="2020" name="Nat. Commun.">
        <title>Large-scale genome sequencing of mycorrhizal fungi provides insights into the early evolution of symbiotic traits.</title>
        <authorList>
            <person name="Miyauchi S."/>
            <person name="Kiss E."/>
            <person name="Kuo A."/>
            <person name="Drula E."/>
            <person name="Kohler A."/>
            <person name="Sanchez-Garcia M."/>
            <person name="Morin E."/>
            <person name="Andreopoulos B."/>
            <person name="Barry K.W."/>
            <person name="Bonito G."/>
            <person name="Buee M."/>
            <person name="Carver A."/>
            <person name="Chen C."/>
            <person name="Cichocki N."/>
            <person name="Clum A."/>
            <person name="Culley D."/>
            <person name="Crous P.W."/>
            <person name="Fauchery L."/>
            <person name="Girlanda M."/>
            <person name="Hayes R.D."/>
            <person name="Keri Z."/>
            <person name="LaButti K."/>
            <person name="Lipzen A."/>
            <person name="Lombard V."/>
            <person name="Magnuson J."/>
            <person name="Maillard F."/>
            <person name="Murat C."/>
            <person name="Nolan M."/>
            <person name="Ohm R.A."/>
            <person name="Pangilinan J."/>
            <person name="Pereira M.F."/>
            <person name="Perotto S."/>
            <person name="Peter M."/>
            <person name="Pfister S."/>
            <person name="Riley R."/>
            <person name="Sitrit Y."/>
            <person name="Stielow J.B."/>
            <person name="Szollosi G."/>
            <person name="Zifcakova L."/>
            <person name="Stursova M."/>
            <person name="Spatafora J.W."/>
            <person name="Tedersoo L."/>
            <person name="Vaario L.M."/>
            <person name="Yamada A."/>
            <person name="Yan M."/>
            <person name="Wang P."/>
            <person name="Xu J."/>
            <person name="Bruns T."/>
            <person name="Baldrian P."/>
            <person name="Vilgalys R."/>
            <person name="Dunand C."/>
            <person name="Henrissat B."/>
            <person name="Grigoriev I.V."/>
            <person name="Hibbett D."/>
            <person name="Nagy L.G."/>
            <person name="Martin F.M."/>
        </authorList>
    </citation>
    <scope>NUCLEOTIDE SEQUENCE</scope>
    <source>
        <strain evidence="1">P2</strain>
    </source>
</reference>
<dbReference type="EMBL" id="MU118185">
    <property type="protein sequence ID" value="KAF9643802.1"/>
    <property type="molecule type" value="Genomic_DNA"/>
</dbReference>
<reference evidence="1" key="1">
    <citation type="submission" date="2019-10" db="EMBL/GenBank/DDBJ databases">
        <authorList>
            <consortium name="DOE Joint Genome Institute"/>
            <person name="Kuo A."/>
            <person name="Miyauchi S."/>
            <person name="Kiss E."/>
            <person name="Drula E."/>
            <person name="Kohler A."/>
            <person name="Sanchez-Garcia M."/>
            <person name="Andreopoulos B."/>
            <person name="Barry K.W."/>
            <person name="Bonito G."/>
            <person name="Buee M."/>
            <person name="Carver A."/>
            <person name="Chen C."/>
            <person name="Cichocki N."/>
            <person name="Clum A."/>
            <person name="Culley D."/>
            <person name="Crous P.W."/>
            <person name="Fauchery L."/>
            <person name="Girlanda M."/>
            <person name="Hayes R."/>
            <person name="Keri Z."/>
            <person name="Labutti K."/>
            <person name="Lipzen A."/>
            <person name="Lombard V."/>
            <person name="Magnuson J."/>
            <person name="Maillard F."/>
            <person name="Morin E."/>
            <person name="Murat C."/>
            <person name="Nolan M."/>
            <person name="Ohm R."/>
            <person name="Pangilinan J."/>
            <person name="Pereira M."/>
            <person name="Perotto S."/>
            <person name="Peter M."/>
            <person name="Riley R."/>
            <person name="Sitrit Y."/>
            <person name="Stielow B."/>
            <person name="Szollosi G."/>
            <person name="Zifcakova L."/>
            <person name="Stursova M."/>
            <person name="Spatafora J.W."/>
            <person name="Tedersoo L."/>
            <person name="Vaario L.-M."/>
            <person name="Yamada A."/>
            <person name="Yan M."/>
            <person name="Wang P."/>
            <person name="Xu J."/>
            <person name="Bruns T."/>
            <person name="Baldrian P."/>
            <person name="Vilgalys R."/>
            <person name="Henrissat B."/>
            <person name="Grigoriev I.V."/>
            <person name="Hibbett D."/>
            <person name="Nagy L.G."/>
            <person name="Martin F.M."/>
        </authorList>
    </citation>
    <scope>NUCLEOTIDE SEQUENCE</scope>
    <source>
        <strain evidence="1">P2</strain>
    </source>
</reference>
<keyword evidence="2" id="KW-1185">Reference proteome</keyword>
<organism evidence="1 2">
    <name type="scientific">Thelephora ganbajun</name>
    <name type="common">Ganba fungus</name>
    <dbReference type="NCBI Taxonomy" id="370292"/>
    <lineage>
        <taxon>Eukaryota</taxon>
        <taxon>Fungi</taxon>
        <taxon>Dikarya</taxon>
        <taxon>Basidiomycota</taxon>
        <taxon>Agaricomycotina</taxon>
        <taxon>Agaricomycetes</taxon>
        <taxon>Thelephorales</taxon>
        <taxon>Thelephoraceae</taxon>
        <taxon>Thelephora</taxon>
    </lineage>
</organism>